<sequence length="183" mass="21320">MLSKQDLQRLFDSAQSEMFREPVLKNKAPQSLHQLTRAIDVANRQYEAERDAQEPLAPMQMRLKINAQAVILAYLELEAYDYYNRNVNKEDKEDKEDNEETYLDVFKKESGNIENIKYYIVDYVKKCDAIGDQLFVQWVKGIFTTADAALTDSDSGELERERRIDDLFNAEESNEYVAGMDRP</sequence>
<reference evidence="1 3" key="1">
    <citation type="submission" date="2015-11" db="EMBL/GenBank/DDBJ databases">
        <title>Genomic analysis of 38 Legionella species identifies large and diverse effector repertoires.</title>
        <authorList>
            <person name="Burstein D."/>
            <person name="Amaro F."/>
            <person name="Zusman T."/>
            <person name="Lifshitz Z."/>
            <person name="Cohen O."/>
            <person name="Gilbert J.A."/>
            <person name="Pupko T."/>
            <person name="Shuman H.A."/>
            <person name="Segal G."/>
        </authorList>
    </citation>
    <scope>NUCLEOTIDE SEQUENCE [LARGE SCALE GENOMIC DNA]</scope>
    <source>
        <strain evidence="1 3">ATCC 49507</strain>
    </source>
</reference>
<dbReference type="Proteomes" id="UP000054639">
    <property type="component" value="Unassembled WGS sequence"/>
</dbReference>
<proteinExistence type="predicted"/>
<dbReference type="AlphaFoldDB" id="A0A378KX16"/>
<name>A0A378KX16_9GAMM</name>
<accession>A0A378KX16</accession>
<dbReference type="RefSeq" id="WP_058475286.1">
    <property type="nucleotide sequence ID" value="NZ_CAAAIL010000010.1"/>
</dbReference>
<dbReference type="Proteomes" id="UP000254230">
    <property type="component" value="Unassembled WGS sequence"/>
</dbReference>
<evidence type="ECO:0000313" key="2">
    <source>
        <dbReference type="EMBL" id="STY18141.1"/>
    </source>
</evidence>
<evidence type="ECO:0000313" key="3">
    <source>
        <dbReference type="Proteomes" id="UP000054639"/>
    </source>
</evidence>
<keyword evidence="3" id="KW-1185">Reference proteome</keyword>
<evidence type="ECO:0000313" key="1">
    <source>
        <dbReference type="EMBL" id="KTD43262.1"/>
    </source>
</evidence>
<organism evidence="2 4">
    <name type="scientific">Legionella quateirensis</name>
    <dbReference type="NCBI Taxonomy" id="45072"/>
    <lineage>
        <taxon>Bacteria</taxon>
        <taxon>Pseudomonadati</taxon>
        <taxon>Pseudomonadota</taxon>
        <taxon>Gammaproteobacteria</taxon>
        <taxon>Legionellales</taxon>
        <taxon>Legionellaceae</taxon>
        <taxon>Legionella</taxon>
    </lineage>
</organism>
<evidence type="ECO:0000313" key="4">
    <source>
        <dbReference type="Proteomes" id="UP000254230"/>
    </source>
</evidence>
<dbReference type="EMBL" id="LNYR01000048">
    <property type="protein sequence ID" value="KTD43262.1"/>
    <property type="molecule type" value="Genomic_DNA"/>
</dbReference>
<protein>
    <submittedName>
        <fullName evidence="2">Uncharacterized protein</fullName>
    </submittedName>
</protein>
<gene>
    <name evidence="1" type="ORF">Lqua_3163</name>
    <name evidence="2" type="ORF">NCTC12376_01957</name>
</gene>
<dbReference type="EMBL" id="UGOW01000001">
    <property type="protein sequence ID" value="STY18141.1"/>
    <property type="molecule type" value="Genomic_DNA"/>
</dbReference>
<reference evidence="2 4" key="2">
    <citation type="submission" date="2018-06" db="EMBL/GenBank/DDBJ databases">
        <authorList>
            <consortium name="Pathogen Informatics"/>
            <person name="Doyle S."/>
        </authorList>
    </citation>
    <scope>NUCLEOTIDE SEQUENCE [LARGE SCALE GENOMIC DNA]</scope>
    <source>
        <strain evidence="2 4">NCTC12376</strain>
    </source>
</reference>